<feature type="compositionally biased region" description="Basic and acidic residues" evidence="6">
    <location>
        <begin position="319"/>
        <end position="331"/>
    </location>
</feature>
<dbReference type="Proteomes" id="UP001410795">
    <property type="component" value="Unassembled WGS sequence"/>
</dbReference>
<dbReference type="SUPFAM" id="SSF103481">
    <property type="entry name" value="Multidrug resistance efflux transporter EmrE"/>
    <property type="match status" value="2"/>
</dbReference>
<accession>A0ABP7BFN8</accession>
<gene>
    <name evidence="9" type="ORF">GCM10022202_18000</name>
</gene>
<feature type="transmembrane region" description="Helical" evidence="7">
    <location>
        <begin position="226"/>
        <end position="247"/>
    </location>
</feature>
<dbReference type="InterPro" id="IPR037185">
    <property type="entry name" value="EmrE-like"/>
</dbReference>
<feature type="domain" description="EamA" evidence="8">
    <location>
        <begin position="143"/>
        <end position="269"/>
    </location>
</feature>
<comment type="similarity">
    <text evidence="2">Belongs to the EamA transporter family.</text>
</comment>
<reference evidence="10" key="1">
    <citation type="journal article" date="2019" name="Int. J. Syst. Evol. Microbiol.">
        <title>The Global Catalogue of Microorganisms (GCM) 10K type strain sequencing project: providing services to taxonomists for standard genome sequencing and annotation.</title>
        <authorList>
            <consortium name="The Broad Institute Genomics Platform"/>
            <consortium name="The Broad Institute Genome Sequencing Center for Infectious Disease"/>
            <person name="Wu L."/>
            <person name="Ma J."/>
        </authorList>
    </citation>
    <scope>NUCLEOTIDE SEQUENCE [LARGE SCALE GENOMIC DNA]</scope>
    <source>
        <strain evidence="10">JCM 16546</strain>
    </source>
</reference>
<evidence type="ECO:0000259" key="8">
    <source>
        <dbReference type="Pfam" id="PF00892"/>
    </source>
</evidence>
<feature type="transmembrane region" description="Helical" evidence="7">
    <location>
        <begin position="165"/>
        <end position="187"/>
    </location>
</feature>
<feature type="transmembrane region" description="Helical" evidence="7">
    <location>
        <begin position="199"/>
        <end position="219"/>
    </location>
</feature>
<feature type="transmembrane region" description="Helical" evidence="7">
    <location>
        <begin position="137"/>
        <end position="156"/>
    </location>
</feature>
<protein>
    <recommendedName>
        <fullName evidence="8">EamA domain-containing protein</fullName>
    </recommendedName>
</protein>
<keyword evidence="3 7" id="KW-0812">Transmembrane</keyword>
<organism evidence="9 10">
    <name type="scientific">Microbacterium marinilacus</name>
    <dbReference type="NCBI Taxonomy" id="415209"/>
    <lineage>
        <taxon>Bacteria</taxon>
        <taxon>Bacillati</taxon>
        <taxon>Actinomycetota</taxon>
        <taxon>Actinomycetes</taxon>
        <taxon>Micrococcales</taxon>
        <taxon>Microbacteriaceae</taxon>
        <taxon>Microbacterium</taxon>
    </lineage>
</organism>
<comment type="caution">
    <text evidence="9">The sequence shown here is derived from an EMBL/GenBank/DDBJ whole genome shotgun (WGS) entry which is preliminary data.</text>
</comment>
<dbReference type="InterPro" id="IPR000620">
    <property type="entry name" value="EamA_dom"/>
</dbReference>
<dbReference type="EMBL" id="BAAAYV010000006">
    <property type="protein sequence ID" value="GAA3657928.1"/>
    <property type="molecule type" value="Genomic_DNA"/>
</dbReference>
<comment type="subcellular location">
    <subcellularLocation>
        <location evidence="1">Membrane</location>
        <topology evidence="1">Multi-pass membrane protein</topology>
    </subcellularLocation>
</comment>
<feature type="transmembrane region" description="Helical" evidence="7">
    <location>
        <begin position="83"/>
        <end position="105"/>
    </location>
</feature>
<feature type="compositionally biased region" description="Acidic residues" evidence="6">
    <location>
        <begin position="284"/>
        <end position="294"/>
    </location>
</feature>
<dbReference type="PANTHER" id="PTHR32322">
    <property type="entry name" value="INNER MEMBRANE TRANSPORTER"/>
    <property type="match status" value="1"/>
</dbReference>
<evidence type="ECO:0000313" key="9">
    <source>
        <dbReference type="EMBL" id="GAA3657928.1"/>
    </source>
</evidence>
<evidence type="ECO:0000256" key="3">
    <source>
        <dbReference type="ARBA" id="ARBA00022692"/>
    </source>
</evidence>
<evidence type="ECO:0000256" key="5">
    <source>
        <dbReference type="ARBA" id="ARBA00023136"/>
    </source>
</evidence>
<dbReference type="InterPro" id="IPR050638">
    <property type="entry name" value="AA-Vitamin_Transporters"/>
</dbReference>
<proteinExistence type="inferred from homology"/>
<name>A0ABP7BFN8_9MICO</name>
<sequence>MLLTAVAPISWGATYFVTREFLPADAPLWGSALRALPAGIALALLARRQPRGDWWWRSAVLGLLNVGAFFLLVYVSAQTLPTSVASSVMALAPLALAGSAWLLVAERPGLPLIAGATVAIGGTLLLVWRGAEPASPSGLASSAGALALSSLGAVLGRRWADGTPLLATTAWQLLAGGVMLAVTAGAVEGTPPALGPTQWTALAFVSLVATGLAYVCWFGGIARLRAGLVGTIGLLNPLTGTLLGATLGGETLAAPQWCWIGLVLLGILVAQRRSGGGAMQPPSDDAEDAGEGDGEPDHRERRERRAERQSRPHRRRRGRQEEPRACDERALLLDQEQIAAEPTEECERDQHRHGSPEGCVRRRRQGARDAGDPTEHDGGHARMHGQ</sequence>
<feature type="transmembrane region" description="Helical" evidence="7">
    <location>
        <begin position="112"/>
        <end position="131"/>
    </location>
</feature>
<keyword evidence="10" id="KW-1185">Reference proteome</keyword>
<evidence type="ECO:0000256" key="6">
    <source>
        <dbReference type="SAM" id="MobiDB-lite"/>
    </source>
</evidence>
<dbReference type="PANTHER" id="PTHR32322:SF2">
    <property type="entry name" value="EAMA DOMAIN-CONTAINING PROTEIN"/>
    <property type="match status" value="1"/>
</dbReference>
<feature type="domain" description="EamA" evidence="8">
    <location>
        <begin position="2"/>
        <end position="127"/>
    </location>
</feature>
<feature type="transmembrane region" description="Helical" evidence="7">
    <location>
        <begin position="253"/>
        <end position="270"/>
    </location>
</feature>
<keyword evidence="4 7" id="KW-1133">Transmembrane helix</keyword>
<keyword evidence="5 7" id="KW-0472">Membrane</keyword>
<evidence type="ECO:0000256" key="1">
    <source>
        <dbReference type="ARBA" id="ARBA00004141"/>
    </source>
</evidence>
<dbReference type="Pfam" id="PF00892">
    <property type="entry name" value="EamA"/>
    <property type="match status" value="2"/>
</dbReference>
<feature type="region of interest" description="Disordered" evidence="6">
    <location>
        <begin position="274"/>
        <end position="386"/>
    </location>
</feature>
<evidence type="ECO:0000256" key="4">
    <source>
        <dbReference type="ARBA" id="ARBA00022989"/>
    </source>
</evidence>
<evidence type="ECO:0000256" key="2">
    <source>
        <dbReference type="ARBA" id="ARBA00007362"/>
    </source>
</evidence>
<feature type="compositionally biased region" description="Basic and acidic residues" evidence="6">
    <location>
        <begin position="366"/>
        <end position="380"/>
    </location>
</feature>
<evidence type="ECO:0000313" key="10">
    <source>
        <dbReference type="Proteomes" id="UP001410795"/>
    </source>
</evidence>
<evidence type="ECO:0000256" key="7">
    <source>
        <dbReference type="SAM" id="Phobius"/>
    </source>
</evidence>
<feature type="compositionally biased region" description="Basic and acidic residues" evidence="6">
    <location>
        <begin position="295"/>
        <end position="310"/>
    </location>
</feature>
<feature type="transmembrane region" description="Helical" evidence="7">
    <location>
        <begin position="58"/>
        <end position="77"/>
    </location>
</feature>